<evidence type="ECO:0000313" key="2">
    <source>
        <dbReference type="EMBL" id="KNZ43786.1"/>
    </source>
</evidence>
<dbReference type="VEuPathDB" id="FungiDB:VP01_986g7"/>
<sequence length="221" mass="24268">MHVKRLAQVIAMIALSWIPEAFCQQSQDQKPSSCDGVLMVNAEIPEISGVQGQPFSQFVGNLTYSLGMDGALSVNSTTPTWHCTPIKTISNSTNTMRTLKNVFGSAQTTCKADQQDVQATWVTQWTKVAFSGDLYVRYVFRHHLRNRRYTLDDTSQSQQSIATHDGICAYGTALLGPGTTCQYEAWTDGGLRTTTECRWKTTDVQRNLGDNAEGSGEGGAE</sequence>
<comment type="caution">
    <text evidence="2">The sequence shown here is derived from an EMBL/GenBank/DDBJ whole genome shotgun (WGS) entry which is preliminary data.</text>
</comment>
<accession>A0A0L6U5J1</accession>
<gene>
    <name evidence="2" type="ORF">VP01_986g7</name>
</gene>
<keyword evidence="1" id="KW-0732">Signal</keyword>
<proteinExistence type="predicted"/>
<feature type="signal peptide" evidence="1">
    <location>
        <begin position="1"/>
        <end position="23"/>
    </location>
</feature>
<name>A0A0L6U5J1_9BASI</name>
<protein>
    <submittedName>
        <fullName evidence="2">Uncharacterized protein</fullName>
    </submittedName>
</protein>
<evidence type="ECO:0000256" key="1">
    <source>
        <dbReference type="SAM" id="SignalP"/>
    </source>
</evidence>
<reference evidence="2 3" key="1">
    <citation type="submission" date="2015-08" db="EMBL/GenBank/DDBJ databases">
        <title>Next Generation Sequencing and Analysis of the Genome of Puccinia sorghi L Schw, the Causal Agent of Maize Common Rust.</title>
        <authorList>
            <person name="Rochi L."/>
            <person name="Burguener G."/>
            <person name="Darino M."/>
            <person name="Turjanski A."/>
            <person name="Kreff E."/>
            <person name="Dieguez M.J."/>
            <person name="Sacco F."/>
        </authorList>
    </citation>
    <scope>NUCLEOTIDE SEQUENCE [LARGE SCALE GENOMIC DNA]</scope>
    <source>
        <strain evidence="2 3">RO10H11247</strain>
    </source>
</reference>
<feature type="chain" id="PRO_5005567251" evidence="1">
    <location>
        <begin position="24"/>
        <end position="221"/>
    </location>
</feature>
<dbReference type="EMBL" id="LAVV01015569">
    <property type="protein sequence ID" value="KNZ43786.1"/>
    <property type="molecule type" value="Genomic_DNA"/>
</dbReference>
<keyword evidence="3" id="KW-1185">Reference proteome</keyword>
<organism evidence="2 3">
    <name type="scientific">Puccinia sorghi</name>
    <dbReference type="NCBI Taxonomy" id="27349"/>
    <lineage>
        <taxon>Eukaryota</taxon>
        <taxon>Fungi</taxon>
        <taxon>Dikarya</taxon>
        <taxon>Basidiomycota</taxon>
        <taxon>Pucciniomycotina</taxon>
        <taxon>Pucciniomycetes</taxon>
        <taxon>Pucciniales</taxon>
        <taxon>Pucciniaceae</taxon>
        <taxon>Puccinia</taxon>
    </lineage>
</organism>
<dbReference type="AlphaFoldDB" id="A0A0L6U5J1"/>
<dbReference type="OrthoDB" id="2495263at2759"/>
<evidence type="ECO:0000313" key="3">
    <source>
        <dbReference type="Proteomes" id="UP000037035"/>
    </source>
</evidence>
<dbReference type="Proteomes" id="UP000037035">
    <property type="component" value="Unassembled WGS sequence"/>
</dbReference>